<comment type="function">
    <text evidence="7 10 11">Participates actively in the response to hyperosmotic and heat shock by preventing the aggregation of stress-denatured proteins, in association with DnaK and GrpE. It is the nucleotide exchange factor for DnaK and may function as a thermosensor. Unfolded proteins bind initially to DnaJ; upon interaction with the DnaJ-bound protein, DnaK hydrolyzes its bound ATP, resulting in the formation of a stable complex. GrpE releases ADP from DnaK; ATP binding to DnaK triggers the release of the substrate protein, thus completing the reaction cycle. Several rounds of ATP-dependent interactions between DnaJ, DnaK and GrpE are required for fully efficient folding.</text>
</comment>
<evidence type="ECO:0000256" key="12">
    <source>
        <dbReference type="RuleBase" id="RU004478"/>
    </source>
</evidence>
<comment type="caution">
    <text evidence="14">The sequence shown here is derived from an EMBL/GenBank/DDBJ whole genome shotgun (WGS) entry which is preliminary data.</text>
</comment>
<keyword evidence="4 10" id="KW-0963">Cytoplasm</keyword>
<dbReference type="InterPro" id="IPR013805">
    <property type="entry name" value="GrpE_CC"/>
</dbReference>
<keyword evidence="15" id="KW-1185">Reference proteome</keyword>
<dbReference type="PRINTS" id="PR00773">
    <property type="entry name" value="GRPEPROTEIN"/>
</dbReference>
<dbReference type="EMBL" id="BNJF01000004">
    <property type="protein sequence ID" value="GHO48318.1"/>
    <property type="molecule type" value="Genomic_DNA"/>
</dbReference>
<dbReference type="Proteomes" id="UP000612362">
    <property type="component" value="Unassembled WGS sequence"/>
</dbReference>
<evidence type="ECO:0000313" key="15">
    <source>
        <dbReference type="Proteomes" id="UP000612362"/>
    </source>
</evidence>
<organism evidence="14 15">
    <name type="scientific">Ktedonospora formicarum</name>
    <dbReference type="NCBI Taxonomy" id="2778364"/>
    <lineage>
        <taxon>Bacteria</taxon>
        <taxon>Bacillati</taxon>
        <taxon>Chloroflexota</taxon>
        <taxon>Ktedonobacteria</taxon>
        <taxon>Ktedonobacterales</taxon>
        <taxon>Ktedonobacteraceae</taxon>
        <taxon>Ktedonospora</taxon>
    </lineage>
</organism>
<evidence type="ECO:0000256" key="6">
    <source>
        <dbReference type="ARBA" id="ARBA00023186"/>
    </source>
</evidence>
<proteinExistence type="inferred from homology"/>
<dbReference type="GO" id="GO:0006457">
    <property type="term" value="P:protein folding"/>
    <property type="evidence" value="ECO:0007669"/>
    <property type="project" value="InterPro"/>
</dbReference>
<dbReference type="GO" id="GO:0051087">
    <property type="term" value="F:protein-folding chaperone binding"/>
    <property type="evidence" value="ECO:0007669"/>
    <property type="project" value="InterPro"/>
</dbReference>
<dbReference type="GO" id="GO:0051082">
    <property type="term" value="F:unfolded protein binding"/>
    <property type="evidence" value="ECO:0007669"/>
    <property type="project" value="TreeGrafter"/>
</dbReference>
<dbReference type="SUPFAM" id="SSF51064">
    <property type="entry name" value="Head domain of nucleotide exchange factor GrpE"/>
    <property type="match status" value="1"/>
</dbReference>
<feature type="region of interest" description="Disordered" evidence="13">
    <location>
        <begin position="1"/>
        <end position="53"/>
    </location>
</feature>
<dbReference type="GO" id="GO:0000774">
    <property type="term" value="F:adenyl-nucleotide exchange factor activity"/>
    <property type="evidence" value="ECO:0007669"/>
    <property type="project" value="InterPro"/>
</dbReference>
<evidence type="ECO:0000256" key="4">
    <source>
        <dbReference type="ARBA" id="ARBA00022490"/>
    </source>
</evidence>
<feature type="compositionally biased region" description="Polar residues" evidence="13">
    <location>
        <begin position="210"/>
        <end position="219"/>
    </location>
</feature>
<dbReference type="AlphaFoldDB" id="A0A8J3I9N5"/>
<dbReference type="PANTHER" id="PTHR21237">
    <property type="entry name" value="GRPE PROTEIN"/>
    <property type="match status" value="1"/>
</dbReference>
<name>A0A8J3I9N5_9CHLR</name>
<evidence type="ECO:0000256" key="2">
    <source>
        <dbReference type="ARBA" id="ARBA00009054"/>
    </source>
</evidence>
<feature type="compositionally biased region" description="Low complexity" evidence="13">
    <location>
        <begin position="8"/>
        <end position="41"/>
    </location>
</feature>
<evidence type="ECO:0000256" key="3">
    <source>
        <dbReference type="ARBA" id="ARBA00011738"/>
    </source>
</evidence>
<evidence type="ECO:0000256" key="5">
    <source>
        <dbReference type="ARBA" id="ARBA00023016"/>
    </source>
</evidence>
<dbReference type="Pfam" id="PF01025">
    <property type="entry name" value="GrpE"/>
    <property type="match status" value="1"/>
</dbReference>
<dbReference type="CDD" id="cd00446">
    <property type="entry name" value="GrpE"/>
    <property type="match status" value="1"/>
</dbReference>
<dbReference type="PROSITE" id="PS01071">
    <property type="entry name" value="GRPE"/>
    <property type="match status" value="1"/>
</dbReference>
<evidence type="ECO:0000313" key="14">
    <source>
        <dbReference type="EMBL" id="GHO48318.1"/>
    </source>
</evidence>
<evidence type="ECO:0000256" key="8">
    <source>
        <dbReference type="ARBA" id="ARBA00072274"/>
    </source>
</evidence>
<gene>
    <name evidence="10" type="primary">grpE</name>
    <name evidence="14" type="ORF">KSX_64810</name>
</gene>
<protein>
    <recommendedName>
        <fullName evidence="8 10">Protein GrpE</fullName>
    </recommendedName>
    <alternativeName>
        <fullName evidence="9 10">HSP-70 cofactor</fullName>
    </alternativeName>
</protein>
<evidence type="ECO:0000256" key="11">
    <source>
        <dbReference type="RuleBase" id="RU000639"/>
    </source>
</evidence>
<comment type="subcellular location">
    <subcellularLocation>
        <location evidence="1 10">Cytoplasm</location>
    </subcellularLocation>
</comment>
<feature type="region of interest" description="Disordered" evidence="13">
    <location>
        <begin position="193"/>
        <end position="219"/>
    </location>
</feature>
<keyword evidence="5 10" id="KW-0346">Stress response</keyword>
<dbReference type="RefSeq" id="WP_220197547.1">
    <property type="nucleotide sequence ID" value="NZ_BNJF01000004.1"/>
</dbReference>
<dbReference type="InterPro" id="IPR000740">
    <property type="entry name" value="GrpE"/>
</dbReference>
<dbReference type="SUPFAM" id="SSF58014">
    <property type="entry name" value="Coiled-coil domain of nucleotide exchange factor GrpE"/>
    <property type="match status" value="1"/>
</dbReference>
<keyword evidence="6 10" id="KW-0143">Chaperone</keyword>
<dbReference type="GO" id="GO:0042803">
    <property type="term" value="F:protein homodimerization activity"/>
    <property type="evidence" value="ECO:0007669"/>
    <property type="project" value="InterPro"/>
</dbReference>
<dbReference type="InterPro" id="IPR009012">
    <property type="entry name" value="GrpE_head"/>
</dbReference>
<dbReference type="GO" id="GO:0005737">
    <property type="term" value="C:cytoplasm"/>
    <property type="evidence" value="ECO:0007669"/>
    <property type="project" value="UniProtKB-SubCell"/>
</dbReference>
<evidence type="ECO:0000256" key="1">
    <source>
        <dbReference type="ARBA" id="ARBA00004496"/>
    </source>
</evidence>
<evidence type="ECO:0000256" key="13">
    <source>
        <dbReference type="SAM" id="MobiDB-lite"/>
    </source>
</evidence>
<evidence type="ECO:0000256" key="10">
    <source>
        <dbReference type="HAMAP-Rule" id="MF_01151"/>
    </source>
</evidence>
<dbReference type="FunFam" id="2.30.22.10:FF:000001">
    <property type="entry name" value="Protein GrpE"/>
    <property type="match status" value="1"/>
</dbReference>
<dbReference type="Gene3D" id="3.90.20.20">
    <property type="match status" value="1"/>
</dbReference>
<reference evidence="14" key="1">
    <citation type="submission" date="2020-10" db="EMBL/GenBank/DDBJ databases">
        <title>Taxonomic study of unclassified bacteria belonging to the class Ktedonobacteria.</title>
        <authorList>
            <person name="Yabe S."/>
            <person name="Wang C.M."/>
            <person name="Zheng Y."/>
            <person name="Sakai Y."/>
            <person name="Cavaletti L."/>
            <person name="Monciardini P."/>
            <person name="Donadio S."/>
        </authorList>
    </citation>
    <scope>NUCLEOTIDE SEQUENCE</scope>
    <source>
        <strain evidence="14">SOSP1-1</strain>
    </source>
</reference>
<dbReference type="HAMAP" id="MF_01151">
    <property type="entry name" value="GrpE"/>
    <property type="match status" value="1"/>
</dbReference>
<comment type="subunit">
    <text evidence="3 10">Homodimer.</text>
</comment>
<comment type="similarity">
    <text evidence="2 10 12">Belongs to the GrpE family.</text>
</comment>
<evidence type="ECO:0000256" key="7">
    <source>
        <dbReference type="ARBA" id="ARBA00053401"/>
    </source>
</evidence>
<sequence length="219" mass="24462">MQSNNPEQQKATTGTTTATQAAQHGQPGQQQTPPEATTAIQSVPPSEAVQEEHRKAEEYLDQLRRTQADFANYRRRMGKEQVEGRIAAQSSLLYQMLPVLDDLEIALRSAPTEMCPHSWVQGLFLVARRLESTLDQLGVQRVGAIGEQFNPRWHEAIATEARRDAPEGTILDVHQQGYIIEDHVIRPARVSVAGASPQRETPTKHEKTDPTNNRQTQAE</sequence>
<dbReference type="PANTHER" id="PTHR21237:SF23">
    <property type="entry name" value="GRPE PROTEIN HOMOLOG, MITOCHONDRIAL"/>
    <property type="match status" value="1"/>
</dbReference>
<evidence type="ECO:0000256" key="9">
    <source>
        <dbReference type="ARBA" id="ARBA00076414"/>
    </source>
</evidence>
<accession>A0A8J3I9N5</accession>
<dbReference type="Gene3D" id="2.30.22.10">
    <property type="entry name" value="Head domain of nucleotide exchange factor GrpE"/>
    <property type="match status" value="1"/>
</dbReference>